<dbReference type="InterPro" id="IPR043502">
    <property type="entry name" value="DNA/RNA_pol_sf"/>
</dbReference>
<dbReference type="RefSeq" id="XP_020548944.1">
    <property type="nucleotide sequence ID" value="XM_020693285.1"/>
</dbReference>
<dbReference type="SUPFAM" id="SSF56672">
    <property type="entry name" value="DNA/RNA polymerases"/>
    <property type="match status" value="1"/>
</dbReference>
<sequence>MQPELAALEKNDIRDTVELPKGKKSIGCKWVYKVKLRWDGNVERYKARLVAKGYNQVERVDYFDRFSPVVKVVTIGTILVVASTFAIKDLGPAKYFLELEIAHSIAGMTITQHKFIRDIIKDTGLQSSNSTATPVPMGLKLTAYDAPTLPNPEPYRRLVGRFLYLSFTKPDISFAAQQLSQFVYRPCVVHMNVPLHLVRYLERCPDLGLFFPSSSSFTITAYRDADWAGCVDSRHSLTGYCIFLDEALISWKTKKQTTVARSTVEAEYRNLGATTCELKWISYLLQDLHVSVLQPIPLYCDNQAAMHIFANPVFYECTKHLEIDCNLVRDQYKAGFVLSSYISNKSQFADMYTKLLPHAKFVYSLSKLGLVAFPQAHLQQQSKLSLCHHSTLASASNSLIDE</sequence>
<dbReference type="Proteomes" id="UP000504604">
    <property type="component" value="Linkage group LG4"/>
</dbReference>
<dbReference type="PANTHER" id="PTHR11439:SF470">
    <property type="entry name" value="CYSTEINE-RICH RLK (RECEPTOR-LIKE PROTEIN KINASE) 8"/>
    <property type="match status" value="1"/>
</dbReference>
<gene>
    <name evidence="3" type="primary">LOC110011864</name>
</gene>
<dbReference type="GeneID" id="110011864"/>
<protein>
    <submittedName>
        <fullName evidence="3">Uncharacterized protein LOC110011864</fullName>
    </submittedName>
</protein>
<dbReference type="KEGG" id="sind:110011864"/>
<dbReference type="PANTHER" id="PTHR11439">
    <property type="entry name" value="GAG-POL-RELATED RETROTRANSPOSON"/>
    <property type="match status" value="1"/>
</dbReference>
<evidence type="ECO:0000259" key="1">
    <source>
        <dbReference type="Pfam" id="PF07727"/>
    </source>
</evidence>
<name>A0A8M8UY94_SESIN</name>
<evidence type="ECO:0000313" key="2">
    <source>
        <dbReference type="Proteomes" id="UP000504604"/>
    </source>
</evidence>
<dbReference type="AlphaFoldDB" id="A0A8M8UY94"/>
<dbReference type="OrthoDB" id="850529at2759"/>
<accession>A0A8M8UY94</accession>
<evidence type="ECO:0000313" key="3">
    <source>
        <dbReference type="RefSeq" id="XP_020548944.1"/>
    </source>
</evidence>
<keyword evidence="2" id="KW-1185">Reference proteome</keyword>
<dbReference type="Pfam" id="PF07727">
    <property type="entry name" value="RVT_2"/>
    <property type="match status" value="1"/>
</dbReference>
<organism evidence="2 3">
    <name type="scientific">Sesamum indicum</name>
    <name type="common">Oriental sesame</name>
    <name type="synonym">Sesamum orientale</name>
    <dbReference type="NCBI Taxonomy" id="4182"/>
    <lineage>
        <taxon>Eukaryota</taxon>
        <taxon>Viridiplantae</taxon>
        <taxon>Streptophyta</taxon>
        <taxon>Embryophyta</taxon>
        <taxon>Tracheophyta</taxon>
        <taxon>Spermatophyta</taxon>
        <taxon>Magnoliopsida</taxon>
        <taxon>eudicotyledons</taxon>
        <taxon>Gunneridae</taxon>
        <taxon>Pentapetalae</taxon>
        <taxon>asterids</taxon>
        <taxon>lamiids</taxon>
        <taxon>Lamiales</taxon>
        <taxon>Pedaliaceae</taxon>
        <taxon>Sesamum</taxon>
    </lineage>
</organism>
<dbReference type="CDD" id="cd09272">
    <property type="entry name" value="RNase_HI_RT_Ty1"/>
    <property type="match status" value="1"/>
</dbReference>
<dbReference type="InterPro" id="IPR013103">
    <property type="entry name" value="RVT_2"/>
</dbReference>
<feature type="domain" description="Reverse transcriptase Ty1/copia-type" evidence="1">
    <location>
        <begin position="12"/>
        <end position="82"/>
    </location>
</feature>
<proteinExistence type="predicted"/>
<reference evidence="3" key="1">
    <citation type="submission" date="2025-08" db="UniProtKB">
        <authorList>
            <consortium name="RefSeq"/>
        </authorList>
    </citation>
    <scope>IDENTIFICATION</scope>
</reference>